<dbReference type="Proteomes" id="UP000187455">
    <property type="component" value="Unassembled WGS sequence"/>
</dbReference>
<dbReference type="EMBL" id="LSSL01004392">
    <property type="protein sequence ID" value="OLY79492.1"/>
    <property type="molecule type" value="Genomic_DNA"/>
</dbReference>
<keyword evidence="2" id="KW-1185">Reference proteome</keyword>
<evidence type="ECO:0000313" key="1">
    <source>
        <dbReference type="EMBL" id="OLY79492.1"/>
    </source>
</evidence>
<comment type="caution">
    <text evidence="1">The sequence shown here is derived from an EMBL/GenBank/DDBJ whole genome shotgun (WGS) entry which is preliminary data.</text>
</comment>
<dbReference type="AlphaFoldDB" id="A0A1R0GRG5"/>
<reference evidence="1 2" key="1">
    <citation type="journal article" date="2016" name="Mol. Biol. Evol.">
        <title>Genome-Wide Survey of Gut Fungi (Harpellales) Reveals the First Horizontally Transferred Ubiquitin Gene from a Mosquito Host.</title>
        <authorList>
            <person name="Wang Y."/>
            <person name="White M.M."/>
            <person name="Kvist S."/>
            <person name="Moncalvo J.M."/>
        </authorList>
    </citation>
    <scope>NUCLEOTIDE SEQUENCE [LARGE SCALE GENOMIC DNA]</scope>
    <source>
        <strain evidence="1 2">ALG-7-W6</strain>
    </source>
</reference>
<accession>A0A1R0GRG5</accession>
<proteinExistence type="predicted"/>
<name>A0A1R0GRG5_9FUNG</name>
<evidence type="ECO:0000313" key="2">
    <source>
        <dbReference type="Proteomes" id="UP000187455"/>
    </source>
</evidence>
<sequence>MDFQHEVDLFAPKKKKKKQVEQLLLLSPLELNTTSSTEIEERENQNISDNSVLYISNLVIGFTEADYRSAYNFTSIKDQTGNQKQRISALGEQETDPITIESQGCFLKEKGFTETVIDIMTPSQRSIRSKTKNAAI</sequence>
<protein>
    <submittedName>
        <fullName evidence="1">Uncharacterized protein</fullName>
    </submittedName>
</protein>
<organism evidence="1 2">
    <name type="scientific">Smittium mucronatum</name>
    <dbReference type="NCBI Taxonomy" id="133383"/>
    <lineage>
        <taxon>Eukaryota</taxon>
        <taxon>Fungi</taxon>
        <taxon>Fungi incertae sedis</taxon>
        <taxon>Zoopagomycota</taxon>
        <taxon>Kickxellomycotina</taxon>
        <taxon>Harpellomycetes</taxon>
        <taxon>Harpellales</taxon>
        <taxon>Legeriomycetaceae</taxon>
        <taxon>Smittium</taxon>
    </lineage>
</organism>
<gene>
    <name evidence="1" type="ORF">AYI68_g6436</name>
</gene>